<feature type="chain" id="PRO_5015113559" description="Peptide methionine sulfoxide reductase MsrA" evidence="6">
    <location>
        <begin position="35"/>
        <end position="224"/>
    </location>
</feature>
<reference evidence="8 9" key="1">
    <citation type="journal article" date="2018" name="Environ. Microbiol.">
        <title>Ecological and genomic features of two widespread freshwater picocyanobacteria.</title>
        <authorList>
            <person name="Cabello-Yeves P.J."/>
            <person name="Picazo A."/>
            <person name="Camacho A."/>
            <person name="Callieri C."/>
            <person name="Rosselli R."/>
            <person name="Roda-Garcia J.J."/>
            <person name="Coutinho F.H."/>
            <person name="Rodriguez-Valera F."/>
        </authorList>
    </citation>
    <scope>NUCLEOTIDE SEQUENCE [LARGE SCALE GENOMIC DNA]</scope>
    <source>
        <strain evidence="8 9">Tous</strain>
    </source>
</reference>
<dbReference type="SUPFAM" id="SSF55068">
    <property type="entry name" value="Peptide methionine sulfoxide reductase"/>
    <property type="match status" value="1"/>
</dbReference>
<dbReference type="AlphaFoldDB" id="A0A2P7MYC9"/>
<evidence type="ECO:0000256" key="1">
    <source>
        <dbReference type="ARBA" id="ARBA00005591"/>
    </source>
</evidence>
<dbReference type="Pfam" id="PF01625">
    <property type="entry name" value="PMSR"/>
    <property type="match status" value="1"/>
</dbReference>
<dbReference type="EMBL" id="PXXO01000004">
    <property type="protein sequence ID" value="PSJ06245.1"/>
    <property type="molecule type" value="Genomic_DNA"/>
</dbReference>
<dbReference type="RefSeq" id="WP_106502279.1">
    <property type="nucleotide sequence ID" value="NZ_PXXO01000004.1"/>
</dbReference>
<feature type="signal peptide" evidence="6">
    <location>
        <begin position="1"/>
        <end position="34"/>
    </location>
</feature>
<dbReference type="HAMAP" id="MF_01401">
    <property type="entry name" value="MsrA"/>
    <property type="match status" value="1"/>
</dbReference>
<evidence type="ECO:0000313" key="8">
    <source>
        <dbReference type="EMBL" id="PSJ06245.1"/>
    </source>
</evidence>
<dbReference type="PANTHER" id="PTHR43774">
    <property type="entry name" value="PEPTIDE METHIONINE SULFOXIDE REDUCTASE"/>
    <property type="match status" value="1"/>
</dbReference>
<comment type="catalytic activity">
    <reaction evidence="4 5">
        <text>[thioredoxin]-disulfide + L-methionine + H2O = L-methionine (S)-S-oxide + [thioredoxin]-dithiol</text>
        <dbReference type="Rhea" id="RHEA:19993"/>
        <dbReference type="Rhea" id="RHEA-COMP:10698"/>
        <dbReference type="Rhea" id="RHEA-COMP:10700"/>
        <dbReference type="ChEBI" id="CHEBI:15377"/>
        <dbReference type="ChEBI" id="CHEBI:29950"/>
        <dbReference type="ChEBI" id="CHEBI:50058"/>
        <dbReference type="ChEBI" id="CHEBI:57844"/>
        <dbReference type="ChEBI" id="CHEBI:58772"/>
        <dbReference type="EC" id="1.8.4.11"/>
    </reaction>
</comment>
<evidence type="ECO:0000259" key="7">
    <source>
        <dbReference type="Pfam" id="PF01625"/>
    </source>
</evidence>
<feature type="active site" evidence="5">
    <location>
        <position position="47"/>
    </location>
</feature>
<dbReference type="Gene3D" id="3.30.1060.10">
    <property type="entry name" value="Peptide methionine sulphoxide reductase MsrA"/>
    <property type="match status" value="1"/>
</dbReference>
<evidence type="ECO:0000256" key="4">
    <source>
        <dbReference type="ARBA" id="ARBA00048782"/>
    </source>
</evidence>
<accession>A0A2P7MYC9</accession>
<protein>
    <recommendedName>
        <fullName evidence="5">Peptide methionine sulfoxide reductase MsrA</fullName>
        <shortName evidence="5">Protein-methionine-S-oxide reductase</shortName>
        <ecNumber evidence="5">1.8.4.11</ecNumber>
    </recommendedName>
    <alternativeName>
        <fullName evidence="5">Peptide-methionine (S)-S-oxide reductase</fullName>
        <shortName evidence="5">Peptide Met(O) reductase</shortName>
    </alternativeName>
</protein>
<comment type="catalytic activity">
    <reaction evidence="3 5">
        <text>L-methionyl-[protein] + [thioredoxin]-disulfide + H2O = L-methionyl-(S)-S-oxide-[protein] + [thioredoxin]-dithiol</text>
        <dbReference type="Rhea" id="RHEA:14217"/>
        <dbReference type="Rhea" id="RHEA-COMP:10698"/>
        <dbReference type="Rhea" id="RHEA-COMP:10700"/>
        <dbReference type="Rhea" id="RHEA-COMP:12313"/>
        <dbReference type="Rhea" id="RHEA-COMP:12315"/>
        <dbReference type="ChEBI" id="CHEBI:15377"/>
        <dbReference type="ChEBI" id="CHEBI:16044"/>
        <dbReference type="ChEBI" id="CHEBI:29950"/>
        <dbReference type="ChEBI" id="CHEBI:44120"/>
        <dbReference type="ChEBI" id="CHEBI:50058"/>
        <dbReference type="EC" id="1.8.4.11"/>
    </reaction>
</comment>
<keyword evidence="2 5" id="KW-0560">Oxidoreductase</keyword>
<name>A0A2P7MYC9_9CYAN</name>
<comment type="caution">
    <text evidence="8">The sequence shown here is derived from an EMBL/GenBank/DDBJ whole genome shotgun (WGS) entry which is preliminary data.</text>
</comment>
<keyword evidence="6" id="KW-0732">Signal</keyword>
<organism evidence="8 9">
    <name type="scientific">Cyanobium usitatum str. Tous</name>
    <dbReference type="NCBI Taxonomy" id="2116684"/>
    <lineage>
        <taxon>Bacteria</taxon>
        <taxon>Bacillati</taxon>
        <taxon>Cyanobacteriota</taxon>
        <taxon>Cyanophyceae</taxon>
        <taxon>Synechococcales</taxon>
        <taxon>Prochlorococcaceae</taxon>
        <taxon>Cyanobium</taxon>
    </lineage>
</organism>
<evidence type="ECO:0000256" key="6">
    <source>
        <dbReference type="SAM" id="SignalP"/>
    </source>
</evidence>
<dbReference type="NCBIfam" id="TIGR00401">
    <property type="entry name" value="msrA"/>
    <property type="match status" value="1"/>
</dbReference>
<dbReference type="GO" id="GO:0008113">
    <property type="term" value="F:peptide-methionine (S)-S-oxide reductase activity"/>
    <property type="evidence" value="ECO:0007669"/>
    <property type="project" value="UniProtKB-UniRule"/>
</dbReference>
<evidence type="ECO:0000256" key="2">
    <source>
        <dbReference type="ARBA" id="ARBA00023002"/>
    </source>
</evidence>
<sequence length="224" mass="24204">MNTRPPSLGARPLAWLLSLLFLLCVAVAPAPAMAANAPQEAVLAGGCFWCLEHDLEKLPGVLDAQSGYSGGAGANPTYGQVSAGGSGHQEVVRVRFDPARISYGALLRSYWRNIDPLDGGGQFCDRGSSYRPVIFTSGSDQQNQAQASLRSAAAELGRPVAALKVQIKPLNRFWPAEAYHQNYAELNSVKYNYYRWACGRDRRLDSVWGKRARSGAAWASGSKS</sequence>
<dbReference type="Proteomes" id="UP000243002">
    <property type="component" value="Unassembled WGS sequence"/>
</dbReference>
<evidence type="ECO:0000313" key="9">
    <source>
        <dbReference type="Proteomes" id="UP000243002"/>
    </source>
</evidence>
<keyword evidence="9" id="KW-1185">Reference proteome</keyword>
<dbReference type="EC" id="1.8.4.11" evidence="5"/>
<dbReference type="OrthoDB" id="4174719at2"/>
<gene>
    <name evidence="5 8" type="primary">msrA</name>
    <name evidence="8" type="ORF">C7K55_04745</name>
</gene>
<feature type="domain" description="Peptide methionine sulphoxide reductase MsrA" evidence="7">
    <location>
        <begin position="40"/>
        <end position="192"/>
    </location>
</feature>
<comment type="similarity">
    <text evidence="1 5">Belongs to the MsrA Met sulfoxide reductase family.</text>
</comment>
<comment type="function">
    <text evidence="5">Has an important function as a repair enzyme for proteins that have been inactivated by oxidation. Catalyzes the reversible oxidation-reduction of methionine sulfoxide in proteins to methionine.</text>
</comment>
<proteinExistence type="inferred from homology"/>
<dbReference type="InterPro" id="IPR036509">
    <property type="entry name" value="Met_Sox_Rdtase_MsrA_sf"/>
</dbReference>
<dbReference type="PANTHER" id="PTHR43774:SF1">
    <property type="entry name" value="PEPTIDE METHIONINE SULFOXIDE REDUCTASE MSRA 2"/>
    <property type="match status" value="1"/>
</dbReference>
<dbReference type="InterPro" id="IPR002569">
    <property type="entry name" value="Met_Sox_Rdtase_MsrA_dom"/>
</dbReference>
<evidence type="ECO:0000256" key="5">
    <source>
        <dbReference type="HAMAP-Rule" id="MF_01401"/>
    </source>
</evidence>
<evidence type="ECO:0000256" key="3">
    <source>
        <dbReference type="ARBA" id="ARBA00047806"/>
    </source>
</evidence>
<dbReference type="GO" id="GO:0033744">
    <property type="term" value="F:L-methionine:thioredoxin-disulfide S-oxidoreductase activity"/>
    <property type="evidence" value="ECO:0007669"/>
    <property type="project" value="RHEA"/>
</dbReference>